<dbReference type="PANTHER" id="PTHR43300:SF7">
    <property type="entry name" value="UDP-N-ACETYLBACILLOSAMINE N-ACETYLTRANSFERASE"/>
    <property type="match status" value="1"/>
</dbReference>
<dbReference type="InterPro" id="IPR020019">
    <property type="entry name" value="AcTrfase_PglD-like"/>
</dbReference>
<keyword evidence="1 6" id="KW-0808">Transferase</keyword>
<dbReference type="InterPro" id="IPR050179">
    <property type="entry name" value="Trans_hexapeptide_repeat"/>
</dbReference>
<evidence type="ECO:0000313" key="6">
    <source>
        <dbReference type="EMBL" id="SBW19250.1"/>
    </source>
</evidence>
<dbReference type="InterPro" id="IPR041561">
    <property type="entry name" value="PglD_N"/>
</dbReference>
<dbReference type="Proteomes" id="UP000199013">
    <property type="component" value="Unassembled WGS sequence"/>
</dbReference>
<dbReference type="PANTHER" id="PTHR43300">
    <property type="entry name" value="ACETYLTRANSFERASE"/>
    <property type="match status" value="1"/>
</dbReference>
<evidence type="ECO:0000256" key="2">
    <source>
        <dbReference type="ARBA" id="ARBA00022737"/>
    </source>
</evidence>
<evidence type="ECO:0000256" key="3">
    <source>
        <dbReference type="PIRSR" id="PIRSR620019-1"/>
    </source>
</evidence>
<evidence type="ECO:0000313" key="7">
    <source>
        <dbReference type="Proteomes" id="UP000199013"/>
    </source>
</evidence>
<evidence type="ECO:0000259" key="5">
    <source>
        <dbReference type="Pfam" id="PF17836"/>
    </source>
</evidence>
<sequence>MTAQAPQPLLLVGAGGFARETAQAVLAAGRYRLIGFTDDNPARHGTEVDGLPVIGGTDVVGGMPDVAVILCPGSGAIRAKLAARLAAGGIGPDRFATVVHPSVHLPPSCTLGHGSVLLAGVTLTTSVTVGNHVSVMPNTVLTHDDVVADFATICGSVSLAGRVHVGAGAYLGQGALVRENLTVGAWSTLGMGAVVLTDVPEAEVWVGNPARFLRQAANPPSL</sequence>
<dbReference type="AlphaFoldDB" id="A0A1C3NUY7"/>
<proteinExistence type="predicted"/>
<dbReference type="InterPro" id="IPR018357">
    <property type="entry name" value="Hexapep_transf_CS"/>
</dbReference>
<dbReference type="Gene3D" id="3.40.50.20">
    <property type="match status" value="1"/>
</dbReference>
<organism evidence="6 7">
    <name type="scientific">Candidatus Protofrankia californiensis</name>
    <dbReference type="NCBI Taxonomy" id="1839754"/>
    <lineage>
        <taxon>Bacteria</taxon>
        <taxon>Bacillati</taxon>
        <taxon>Actinomycetota</taxon>
        <taxon>Actinomycetes</taxon>
        <taxon>Frankiales</taxon>
        <taxon>Frankiaceae</taxon>
        <taxon>Protofrankia</taxon>
    </lineage>
</organism>
<keyword evidence="7" id="KW-1185">Reference proteome</keyword>
<dbReference type="Pfam" id="PF17836">
    <property type="entry name" value="PglD_N"/>
    <property type="match status" value="1"/>
</dbReference>
<feature type="domain" description="PglD N-terminal" evidence="5">
    <location>
        <begin position="9"/>
        <end position="84"/>
    </location>
</feature>
<accession>A0A1C3NUY7</accession>
<feature type="site" description="Increases basicity of active site His" evidence="3">
    <location>
        <position position="144"/>
    </location>
</feature>
<dbReference type="GO" id="GO:0016740">
    <property type="term" value="F:transferase activity"/>
    <property type="evidence" value="ECO:0007669"/>
    <property type="project" value="UniProtKB-KW"/>
</dbReference>
<dbReference type="InterPro" id="IPR011004">
    <property type="entry name" value="Trimer_LpxA-like_sf"/>
</dbReference>
<keyword evidence="2" id="KW-0677">Repeat</keyword>
<dbReference type="Gene3D" id="2.160.10.10">
    <property type="entry name" value="Hexapeptide repeat proteins"/>
    <property type="match status" value="1"/>
</dbReference>
<feature type="binding site" evidence="4">
    <location>
        <position position="73"/>
    </location>
    <ligand>
        <name>substrate</name>
    </ligand>
</feature>
<dbReference type="PROSITE" id="PS00101">
    <property type="entry name" value="HEXAPEP_TRANSFERASES"/>
    <property type="match status" value="1"/>
</dbReference>
<protein>
    <submittedName>
        <fullName evidence="6">Acetyltransferase</fullName>
    </submittedName>
</protein>
<gene>
    <name evidence="6" type="ORF">FDG2_1113</name>
</gene>
<feature type="active site" description="Proton acceptor" evidence="3">
    <location>
        <position position="143"/>
    </location>
</feature>
<dbReference type="SUPFAM" id="SSF51161">
    <property type="entry name" value="Trimeric LpxA-like enzymes"/>
    <property type="match status" value="1"/>
</dbReference>
<evidence type="ECO:0000256" key="4">
    <source>
        <dbReference type="PIRSR" id="PIRSR620019-2"/>
    </source>
</evidence>
<dbReference type="NCBIfam" id="TIGR03570">
    <property type="entry name" value="NeuD_NnaD"/>
    <property type="match status" value="1"/>
</dbReference>
<name>A0A1C3NUY7_9ACTN</name>
<dbReference type="EMBL" id="FLUV01000462">
    <property type="protein sequence ID" value="SBW19250.1"/>
    <property type="molecule type" value="Genomic_DNA"/>
</dbReference>
<dbReference type="CDD" id="cd03360">
    <property type="entry name" value="LbH_AT_putative"/>
    <property type="match status" value="1"/>
</dbReference>
<evidence type="ECO:0000256" key="1">
    <source>
        <dbReference type="ARBA" id="ARBA00022679"/>
    </source>
</evidence>
<reference evidence="7" key="1">
    <citation type="submission" date="2016-02" db="EMBL/GenBank/DDBJ databases">
        <authorList>
            <person name="Wibberg D."/>
        </authorList>
    </citation>
    <scope>NUCLEOTIDE SEQUENCE [LARGE SCALE GENOMIC DNA]</scope>
</reference>